<feature type="compositionally biased region" description="Basic residues" evidence="1">
    <location>
        <begin position="193"/>
        <end position="207"/>
    </location>
</feature>
<feature type="compositionally biased region" description="Basic and acidic residues" evidence="1">
    <location>
        <begin position="208"/>
        <end position="221"/>
    </location>
</feature>
<feature type="region of interest" description="Disordered" evidence="1">
    <location>
        <begin position="38"/>
        <end position="242"/>
    </location>
</feature>
<feature type="compositionally biased region" description="Basic and acidic residues" evidence="1">
    <location>
        <begin position="97"/>
        <end position="171"/>
    </location>
</feature>
<dbReference type="AlphaFoldDB" id="A0A5F1YGR8"/>
<gene>
    <name evidence="3" type="ORF">EHQ17_14005</name>
</gene>
<dbReference type="EMBL" id="RQFA01000063">
    <property type="protein sequence ID" value="TGK31519.1"/>
    <property type="molecule type" value="Genomic_DNA"/>
</dbReference>
<sequence length="258" mass="29945">MKREQLKIILSGVLILLLGSLIVYSYLFREDISKFLKKKENEETSGNPRTDRVILSPESNSETYTNQNERTAPPTEEKNFPPPEEPTYPDSTLSETAPKKPLREEWPEEQRNSTEEKTKHTERESRDPDKISDGKNARQSKTVREEKRLPAKGESDSYRENEERPKHDRNGSSDYGRTEHKRKSGKSFSKAGSKSKKSSSVKTGKRIRSLENRVNRLERKLGISNVSKKRKRKTGKQNLEKRVETLEREMKRLKKDEG</sequence>
<accession>A0A5F1YGR8</accession>
<name>A0A5F1YGR8_9LEPT</name>
<protein>
    <submittedName>
        <fullName evidence="3">Uncharacterized protein</fullName>
    </submittedName>
</protein>
<comment type="caution">
    <text evidence="3">The sequence shown here is derived from an EMBL/GenBank/DDBJ whole genome shotgun (WGS) entry which is preliminary data.</text>
</comment>
<feature type="transmembrane region" description="Helical" evidence="2">
    <location>
        <begin position="6"/>
        <end position="28"/>
    </location>
</feature>
<evidence type="ECO:0000313" key="3">
    <source>
        <dbReference type="EMBL" id="TGK31519.1"/>
    </source>
</evidence>
<evidence type="ECO:0000256" key="1">
    <source>
        <dbReference type="SAM" id="MobiDB-lite"/>
    </source>
</evidence>
<evidence type="ECO:0000313" key="4">
    <source>
        <dbReference type="Proteomes" id="UP000298277"/>
    </source>
</evidence>
<organism evidence="3 4">
    <name type="scientific">Leptospira gomenensis</name>
    <dbReference type="NCBI Taxonomy" id="2484974"/>
    <lineage>
        <taxon>Bacteria</taxon>
        <taxon>Pseudomonadati</taxon>
        <taxon>Spirochaetota</taxon>
        <taxon>Spirochaetia</taxon>
        <taxon>Leptospirales</taxon>
        <taxon>Leptospiraceae</taxon>
        <taxon>Leptospira</taxon>
    </lineage>
</organism>
<dbReference type="RefSeq" id="WP_135595630.1">
    <property type="nucleotide sequence ID" value="NZ_RQEZ01000039.1"/>
</dbReference>
<dbReference type="Proteomes" id="UP000298277">
    <property type="component" value="Unassembled WGS sequence"/>
</dbReference>
<keyword evidence="2" id="KW-1133">Transmembrane helix</keyword>
<feature type="compositionally biased region" description="Polar residues" evidence="1">
    <location>
        <begin position="57"/>
        <end position="70"/>
    </location>
</feature>
<proteinExistence type="predicted"/>
<keyword evidence="4" id="KW-1185">Reference proteome</keyword>
<reference evidence="3" key="1">
    <citation type="journal article" date="2019" name="PLoS Negl. Trop. Dis.">
        <title>Revisiting the worldwide diversity of Leptospira species in the environment.</title>
        <authorList>
            <person name="Vincent A.T."/>
            <person name="Schiettekatte O."/>
            <person name="Bourhy P."/>
            <person name="Veyrier F.J."/>
            <person name="Picardeau M."/>
        </authorList>
    </citation>
    <scope>NUCLEOTIDE SEQUENCE [LARGE SCALE GENOMIC DNA]</scope>
    <source>
        <strain evidence="3">201800299</strain>
    </source>
</reference>
<dbReference type="OrthoDB" id="346247at2"/>
<evidence type="ECO:0000256" key="2">
    <source>
        <dbReference type="SAM" id="Phobius"/>
    </source>
</evidence>
<keyword evidence="2" id="KW-0812">Transmembrane</keyword>
<keyword evidence="2" id="KW-0472">Membrane</keyword>